<protein>
    <recommendedName>
        <fullName evidence="2">PEP-CTERM/exosortase system-associated acyltransferase</fullName>
    </recommendedName>
</protein>
<evidence type="ECO:0000313" key="1">
    <source>
        <dbReference type="EMBL" id="VAW03834.1"/>
    </source>
</evidence>
<proteinExistence type="predicted"/>
<dbReference type="SUPFAM" id="SSF55729">
    <property type="entry name" value="Acyl-CoA N-acyltransferases (Nat)"/>
    <property type="match status" value="1"/>
</dbReference>
<dbReference type="InterPro" id="IPR022484">
    <property type="entry name" value="PEP-CTERM/exosrtase_acylTfrase"/>
</dbReference>
<accession>A0A3B0T4T2</accession>
<organism evidence="1">
    <name type="scientific">hydrothermal vent metagenome</name>
    <dbReference type="NCBI Taxonomy" id="652676"/>
    <lineage>
        <taxon>unclassified sequences</taxon>
        <taxon>metagenomes</taxon>
        <taxon>ecological metagenomes</taxon>
    </lineage>
</organism>
<gene>
    <name evidence="1" type="ORF">MNBD_ALPHA01-1053</name>
</gene>
<dbReference type="EMBL" id="UOEJ01000177">
    <property type="protein sequence ID" value="VAW03834.1"/>
    <property type="molecule type" value="Genomic_DNA"/>
</dbReference>
<sequence length="269" mass="30973">MVKMAARAQSYNVRESRVPSRRESLQEIKGRFWALDVAFPSKLVEEMQELEKLYQLRYDVYCTQKGFLDPAKYPDKLETDIFDQHSLHFGAFDTLGNALGTLRLIRNSDKGFPMLDHCEINVPDEILQKSGEISRLAVSKMIRKRRGDGEYGMVAKGGPIDEKPTVSLQHNRRRHRPAIVVGLYKNLYQESRKNGITHWLAVMEPGLVKLLKRFHFNFEAIGPEVDYYGPVRPYMVSLESIEDQVYNNSKPFYAAFVKGLPPELVKHPV</sequence>
<name>A0A3B0T4T2_9ZZZZ</name>
<dbReference type="NCBIfam" id="TIGR03694">
    <property type="entry name" value="exosort_acyl"/>
    <property type="match status" value="1"/>
</dbReference>
<dbReference type="AlphaFoldDB" id="A0A3B0T4T2"/>
<reference evidence="1" key="1">
    <citation type="submission" date="2018-06" db="EMBL/GenBank/DDBJ databases">
        <authorList>
            <person name="Zhirakovskaya E."/>
        </authorList>
    </citation>
    <scope>NUCLEOTIDE SEQUENCE</scope>
</reference>
<dbReference type="InterPro" id="IPR016181">
    <property type="entry name" value="Acyl_CoA_acyltransferase"/>
</dbReference>
<dbReference type="Pfam" id="PF13444">
    <property type="entry name" value="Acetyltransf_5"/>
    <property type="match status" value="1"/>
</dbReference>
<dbReference type="Gene3D" id="3.40.630.30">
    <property type="match status" value="1"/>
</dbReference>
<evidence type="ECO:0008006" key="2">
    <source>
        <dbReference type="Google" id="ProtNLM"/>
    </source>
</evidence>